<dbReference type="SUPFAM" id="SSF56059">
    <property type="entry name" value="Glutathione synthetase ATP-binding domain-like"/>
    <property type="match status" value="1"/>
</dbReference>
<feature type="region of interest" description="Disordered" evidence="6">
    <location>
        <begin position="448"/>
        <end position="482"/>
    </location>
</feature>
<name>A0ABD2Q9Z8_9PLAT</name>
<dbReference type="GO" id="GO:0016874">
    <property type="term" value="F:ligase activity"/>
    <property type="evidence" value="ECO:0007669"/>
    <property type="project" value="UniProtKB-KW"/>
</dbReference>
<dbReference type="AlphaFoldDB" id="A0ABD2Q9Z8"/>
<dbReference type="PROSITE" id="PS51221">
    <property type="entry name" value="TTL"/>
    <property type="match status" value="1"/>
</dbReference>
<keyword evidence="8" id="KW-1185">Reference proteome</keyword>
<keyword evidence="3" id="KW-0493">Microtubule</keyword>
<reference evidence="7 8" key="1">
    <citation type="submission" date="2024-11" db="EMBL/GenBank/DDBJ databases">
        <title>Adaptive evolution of stress response genes in parasites aligns with host niche diversity.</title>
        <authorList>
            <person name="Hahn C."/>
            <person name="Resl P."/>
        </authorList>
    </citation>
    <scope>NUCLEOTIDE SEQUENCE [LARGE SCALE GENOMIC DNA]</scope>
    <source>
        <strain evidence="7">EGGRZ-B1_66</strain>
        <tissue evidence="7">Body</tissue>
    </source>
</reference>
<keyword evidence="5" id="KW-0067">ATP-binding</keyword>
<dbReference type="InterPro" id="IPR004344">
    <property type="entry name" value="TTL/TTLL_fam"/>
</dbReference>
<dbReference type="Pfam" id="PF03133">
    <property type="entry name" value="TTL"/>
    <property type="match status" value="1"/>
</dbReference>
<feature type="region of interest" description="Disordered" evidence="6">
    <location>
        <begin position="1"/>
        <end position="41"/>
    </location>
</feature>
<keyword evidence="4" id="KW-0547">Nucleotide-binding</keyword>
<dbReference type="Gene3D" id="3.30.470.20">
    <property type="entry name" value="ATP-grasp fold, B domain"/>
    <property type="match status" value="1"/>
</dbReference>
<dbReference type="Proteomes" id="UP001626550">
    <property type="component" value="Unassembled WGS sequence"/>
</dbReference>
<proteinExistence type="inferred from homology"/>
<protein>
    <submittedName>
        <fullName evidence="7">Tubulin polyglutamylase ttll6</fullName>
    </submittedName>
</protein>
<evidence type="ECO:0000313" key="7">
    <source>
        <dbReference type="EMBL" id="KAL3316395.1"/>
    </source>
</evidence>
<feature type="non-terminal residue" evidence="7">
    <location>
        <position position="680"/>
    </location>
</feature>
<dbReference type="PANTHER" id="PTHR12241:SF161">
    <property type="entry name" value="TUBULIN POLYGLUTAMYLASE TTLL6"/>
    <property type="match status" value="1"/>
</dbReference>
<dbReference type="GO" id="GO:0005874">
    <property type="term" value="C:microtubule"/>
    <property type="evidence" value="ECO:0007669"/>
    <property type="project" value="UniProtKB-KW"/>
</dbReference>
<evidence type="ECO:0000256" key="4">
    <source>
        <dbReference type="ARBA" id="ARBA00022741"/>
    </source>
</evidence>
<evidence type="ECO:0000256" key="6">
    <source>
        <dbReference type="SAM" id="MobiDB-lite"/>
    </source>
</evidence>
<organism evidence="7 8">
    <name type="scientific">Cichlidogyrus casuarinus</name>
    <dbReference type="NCBI Taxonomy" id="1844966"/>
    <lineage>
        <taxon>Eukaryota</taxon>
        <taxon>Metazoa</taxon>
        <taxon>Spiralia</taxon>
        <taxon>Lophotrochozoa</taxon>
        <taxon>Platyhelminthes</taxon>
        <taxon>Monogenea</taxon>
        <taxon>Monopisthocotylea</taxon>
        <taxon>Dactylogyridea</taxon>
        <taxon>Ancyrocephalidae</taxon>
        <taxon>Cichlidogyrus</taxon>
    </lineage>
</organism>
<comment type="similarity">
    <text evidence="1">Belongs to the tubulin--tyrosine ligase family.</text>
</comment>
<evidence type="ECO:0000256" key="1">
    <source>
        <dbReference type="ARBA" id="ARBA00006820"/>
    </source>
</evidence>
<dbReference type="EMBL" id="JBJKFK010000545">
    <property type="protein sequence ID" value="KAL3316395.1"/>
    <property type="molecule type" value="Genomic_DNA"/>
</dbReference>
<dbReference type="GO" id="GO:0005524">
    <property type="term" value="F:ATP binding"/>
    <property type="evidence" value="ECO:0007669"/>
    <property type="project" value="UniProtKB-KW"/>
</dbReference>
<gene>
    <name evidence="7" type="primary">TTLL6</name>
    <name evidence="7" type="ORF">Ciccas_004963</name>
</gene>
<evidence type="ECO:0000313" key="8">
    <source>
        <dbReference type="Proteomes" id="UP001626550"/>
    </source>
</evidence>
<evidence type="ECO:0000256" key="5">
    <source>
        <dbReference type="ARBA" id="ARBA00022840"/>
    </source>
</evidence>
<sequence>MSSDTESSQSDEATSLSEASGTRTRTDDQQYCCDDKDTKEPNLVDDFDLFVLPPEDPTMVQPDLESSDNDDKSIRRVSQRSGLKVFYDAEECNIFWTDFSVSNERVCSLKHLLSYSKQYKHKTYILKPDAGCQGKGIYLTKNVNHIRSSERMVCQVYISRPFLIDGFKFDMRLYVLVTSCDPLRVYVFKDGLARFATQCYREPTNANVANVFIHLTNYAVQKLSKAFIRDDEDCGTKRRITTINRWLIVNGYDVDKIWADVDDAIIKTLLSGYAVLKHNYRTSFPTHSKTTACFEILGFDIMLDKKLKPYVLEVNHSPSFQCDSRLDKEIKEALLWDTMKLINLPALDRKACIDEDRKRIRDRLFNKTGKNLKENRVKQESNYYKNADQQEAYELQNLGNFRKIYPPLENRNAYEQYFTASGSLYSETVSFKARSEFARQVREELREKQEKDNYWKRKSNTSQPESPRSRSQRASIKTAPLRKISSRSSINISAELREPLKTSLSSINTHQPIPILDIEENERIMQMVQREAMLKRLGVVDLVYKLLSGSVGVAPFLPLPKTDLQQADLTYFSNAHTKVPATRSHNRFPQSAHGEEKLAFTNDIWNRKVESRSGNLLFGKETINVSHYWVNGSLKKPQISKNFSNVSQCPMTLTNFITKPALLTRDTISLDQSKRATSEM</sequence>
<feature type="compositionally biased region" description="Basic and acidic residues" evidence="6">
    <location>
        <begin position="24"/>
        <end position="41"/>
    </location>
</feature>
<comment type="caution">
    <text evidence="7">The sequence shown here is derived from an EMBL/GenBank/DDBJ whole genome shotgun (WGS) entry which is preliminary data.</text>
</comment>
<accession>A0ABD2Q9Z8</accession>
<dbReference type="FunFam" id="3.30.470.20:FF:000009">
    <property type="entry name" value="tubulin polyglutamylase TTLL5 isoform X1"/>
    <property type="match status" value="1"/>
</dbReference>
<keyword evidence="2" id="KW-0436">Ligase</keyword>
<feature type="compositionally biased region" description="Polar residues" evidence="6">
    <location>
        <begin position="1"/>
        <end position="23"/>
    </location>
</feature>
<evidence type="ECO:0000256" key="2">
    <source>
        <dbReference type="ARBA" id="ARBA00022598"/>
    </source>
</evidence>
<dbReference type="PANTHER" id="PTHR12241">
    <property type="entry name" value="TUBULIN POLYGLUTAMYLASE"/>
    <property type="match status" value="1"/>
</dbReference>
<evidence type="ECO:0000256" key="3">
    <source>
        <dbReference type="ARBA" id="ARBA00022701"/>
    </source>
</evidence>